<protein>
    <submittedName>
        <fullName evidence="2">Uncharacterized protein LOC130494524</fullName>
    </submittedName>
</protein>
<dbReference type="OrthoDB" id="1026753at2759"/>
<gene>
    <name evidence="2" type="primary">LOC130494524</name>
</gene>
<dbReference type="GeneID" id="130494524"/>
<dbReference type="RefSeq" id="XP_056861179.1">
    <property type="nucleotide sequence ID" value="XM_057005199.1"/>
</dbReference>
<dbReference type="Proteomes" id="UP000504610">
    <property type="component" value="Chromosome 3"/>
</dbReference>
<name>A0A9W3DBQ3_RAPSA</name>
<evidence type="ECO:0000313" key="2">
    <source>
        <dbReference type="RefSeq" id="XP_056861179.1"/>
    </source>
</evidence>
<dbReference type="InterPro" id="IPR024768">
    <property type="entry name" value="Marf1"/>
</dbReference>
<accession>A0A9W3DBQ3</accession>
<sequence>MSRSIEMARARLTQRYAAANVGVFWDINDFPIPDYLDSYAFYEDVKTNLREKGFTGSFSLQLYADGDPYMPARLVNRFQCPELGVSYIPSGGEFCRDSWILLDILKWSIENPSSNVMILAKNFKEEAAVKISYLDISHNLFLAYDLRTESPEWLCSFSMRPRSAHLMKSSFMPTKTKIEFDSFLSLFRKFDTSFRFFPKAIQTSHKGRRTQVFWDVSDSSKLEVLDPRGVAAHISGALVGNGYSLPLCSTLVFIDENTVSPDTLSRYAHANLLLHPVPKGNKFARMHSIALDLLFHARTCSEPSTLLLLSEDIDEDPLFSTVLDFLQMKGFNIVVQNPNPIVELPFNPNYYVFDDISPKF</sequence>
<dbReference type="PANTHER" id="PTHR14379:SF3">
    <property type="entry name" value="MEIOSIS REGULATOR AND MRNA STABILITY FACTOR 1"/>
    <property type="match status" value="1"/>
</dbReference>
<organism evidence="1 2">
    <name type="scientific">Raphanus sativus</name>
    <name type="common">Radish</name>
    <name type="synonym">Raphanus raphanistrum var. sativus</name>
    <dbReference type="NCBI Taxonomy" id="3726"/>
    <lineage>
        <taxon>Eukaryota</taxon>
        <taxon>Viridiplantae</taxon>
        <taxon>Streptophyta</taxon>
        <taxon>Embryophyta</taxon>
        <taxon>Tracheophyta</taxon>
        <taxon>Spermatophyta</taxon>
        <taxon>Magnoliopsida</taxon>
        <taxon>eudicotyledons</taxon>
        <taxon>Gunneridae</taxon>
        <taxon>Pentapetalae</taxon>
        <taxon>rosids</taxon>
        <taxon>malvids</taxon>
        <taxon>Brassicales</taxon>
        <taxon>Brassicaceae</taxon>
        <taxon>Brassiceae</taxon>
        <taxon>Raphanus</taxon>
    </lineage>
</organism>
<dbReference type="GO" id="GO:0005777">
    <property type="term" value="C:peroxisome"/>
    <property type="evidence" value="ECO:0007669"/>
    <property type="project" value="InterPro"/>
</dbReference>
<reference evidence="1" key="1">
    <citation type="journal article" date="2019" name="Database">
        <title>The radish genome database (RadishGD): an integrated information resource for radish genomics.</title>
        <authorList>
            <person name="Yu H.J."/>
            <person name="Baek S."/>
            <person name="Lee Y.J."/>
            <person name="Cho A."/>
            <person name="Mun J.H."/>
        </authorList>
    </citation>
    <scope>NUCLEOTIDE SEQUENCE [LARGE SCALE GENOMIC DNA]</scope>
    <source>
        <strain evidence="1">cv. WK10039</strain>
    </source>
</reference>
<dbReference type="KEGG" id="rsz:130494524"/>
<proteinExistence type="predicted"/>
<dbReference type="AlphaFoldDB" id="A0A9W3DBQ3"/>
<dbReference type="PANTHER" id="PTHR14379">
    <property type="entry name" value="LIMKAIN B LKAP"/>
    <property type="match status" value="1"/>
</dbReference>
<reference evidence="2" key="2">
    <citation type="submission" date="2025-08" db="UniProtKB">
        <authorList>
            <consortium name="RefSeq"/>
        </authorList>
    </citation>
    <scope>IDENTIFICATION</scope>
    <source>
        <tissue evidence="2">Leaf</tissue>
    </source>
</reference>
<dbReference type="GO" id="GO:0010468">
    <property type="term" value="P:regulation of gene expression"/>
    <property type="evidence" value="ECO:0007669"/>
    <property type="project" value="InterPro"/>
</dbReference>
<evidence type="ECO:0000313" key="1">
    <source>
        <dbReference type="Proteomes" id="UP000504610"/>
    </source>
</evidence>
<keyword evidence="1" id="KW-1185">Reference proteome</keyword>